<organism evidence="8 9">
    <name type="scientific">Nocardia huaxiensis</name>
    <dbReference type="NCBI Taxonomy" id="2755382"/>
    <lineage>
        <taxon>Bacteria</taxon>
        <taxon>Bacillati</taxon>
        <taxon>Actinomycetota</taxon>
        <taxon>Actinomycetes</taxon>
        <taxon>Mycobacteriales</taxon>
        <taxon>Nocardiaceae</taxon>
        <taxon>Nocardia</taxon>
    </lineage>
</organism>
<accession>A0A7D6VDD2</accession>
<dbReference type="InterPro" id="IPR036259">
    <property type="entry name" value="MFS_trans_sf"/>
</dbReference>
<evidence type="ECO:0000259" key="7">
    <source>
        <dbReference type="PROSITE" id="PS50850"/>
    </source>
</evidence>
<dbReference type="KEGG" id="nhu:H0264_17575"/>
<dbReference type="GO" id="GO:0022857">
    <property type="term" value="F:transmembrane transporter activity"/>
    <property type="evidence" value="ECO:0007669"/>
    <property type="project" value="InterPro"/>
</dbReference>
<evidence type="ECO:0000313" key="9">
    <source>
        <dbReference type="Proteomes" id="UP000515512"/>
    </source>
</evidence>
<evidence type="ECO:0000256" key="4">
    <source>
        <dbReference type="ARBA" id="ARBA00022989"/>
    </source>
</evidence>
<evidence type="ECO:0000313" key="8">
    <source>
        <dbReference type="EMBL" id="QLY33801.1"/>
    </source>
</evidence>
<feature type="transmembrane region" description="Helical" evidence="6">
    <location>
        <begin position="295"/>
        <end position="317"/>
    </location>
</feature>
<feature type="transmembrane region" description="Helical" evidence="6">
    <location>
        <begin position="155"/>
        <end position="176"/>
    </location>
</feature>
<feature type="transmembrane region" description="Helical" evidence="6">
    <location>
        <begin position="347"/>
        <end position="366"/>
    </location>
</feature>
<evidence type="ECO:0000256" key="1">
    <source>
        <dbReference type="ARBA" id="ARBA00004651"/>
    </source>
</evidence>
<dbReference type="Proteomes" id="UP000515512">
    <property type="component" value="Chromosome"/>
</dbReference>
<feature type="transmembrane region" description="Helical" evidence="6">
    <location>
        <begin position="98"/>
        <end position="122"/>
    </location>
</feature>
<keyword evidence="2" id="KW-1003">Cell membrane</keyword>
<feature type="transmembrane region" description="Helical" evidence="6">
    <location>
        <begin position="411"/>
        <end position="431"/>
    </location>
</feature>
<sequence>MRGTWTGSPIRAESWRSPRNFCPDLVAEPGRVFGPARGPSRSCVVTTSFSAPPVERASGREWAAVLSVALGIFTLVTAEMLPIGLLSPMGSALGVSEGTVGLLVTVPGVVAAVSAPLITVLARDLDRKLLLCGLIGALTVANLATALAPNFAVALIARIAIGVGMGGFWALAGGLAMRLVPAPQVGRATSWIFSGIAAASVLGVPAATLIGDASSWRTACFAVSGLGFAVLIALVLCLPSLPAQRAVRPRELGVLVRRNRGIAAGLVLILLLVTGHFAAYTFVRPMLEELHGIGAGGLSALLLGYGVAGITGTFLVGNRDPRRSLLVITIVIAAVTAALALTDGPVIAVALMLIWGLAYGGVSVSIQKVLLGSAPDQAEAASSVFVAMFNLAIAAGALIGGRAVDLISLPATLWIACAATALAAVVVLTSVRPAPPRPDHRR</sequence>
<comment type="subcellular location">
    <subcellularLocation>
        <location evidence="1">Cell membrane</location>
        <topology evidence="1">Multi-pass membrane protein</topology>
    </subcellularLocation>
</comment>
<feature type="transmembrane region" description="Helical" evidence="6">
    <location>
        <begin position="62"/>
        <end position="86"/>
    </location>
</feature>
<name>A0A7D6VDD2_9NOCA</name>
<keyword evidence="9" id="KW-1185">Reference proteome</keyword>
<dbReference type="InterPro" id="IPR011701">
    <property type="entry name" value="MFS"/>
</dbReference>
<dbReference type="EMBL" id="CP059399">
    <property type="protein sequence ID" value="QLY33801.1"/>
    <property type="molecule type" value="Genomic_DNA"/>
</dbReference>
<dbReference type="Pfam" id="PF07690">
    <property type="entry name" value="MFS_1"/>
    <property type="match status" value="1"/>
</dbReference>
<dbReference type="SUPFAM" id="SSF103473">
    <property type="entry name" value="MFS general substrate transporter"/>
    <property type="match status" value="1"/>
</dbReference>
<reference evidence="8 9" key="1">
    <citation type="submission" date="2020-07" db="EMBL/GenBank/DDBJ databases">
        <authorList>
            <person name="Zhuang K."/>
            <person name="Ran Y."/>
        </authorList>
    </citation>
    <scope>NUCLEOTIDE SEQUENCE [LARGE SCALE GENOMIC DNA]</scope>
    <source>
        <strain evidence="8 9">WCH-YHL-001</strain>
    </source>
</reference>
<dbReference type="PANTHER" id="PTHR43124">
    <property type="entry name" value="PURINE EFFLUX PUMP PBUE"/>
    <property type="match status" value="1"/>
</dbReference>
<dbReference type="InterPro" id="IPR020846">
    <property type="entry name" value="MFS_dom"/>
</dbReference>
<feature type="transmembrane region" description="Helical" evidence="6">
    <location>
        <begin position="129"/>
        <end position="149"/>
    </location>
</feature>
<gene>
    <name evidence="8" type="ORF">H0264_17575</name>
</gene>
<dbReference type="InterPro" id="IPR050189">
    <property type="entry name" value="MFS_Efflux_Transporters"/>
</dbReference>
<keyword evidence="4 6" id="KW-1133">Transmembrane helix</keyword>
<evidence type="ECO:0000256" key="2">
    <source>
        <dbReference type="ARBA" id="ARBA00022475"/>
    </source>
</evidence>
<feature type="transmembrane region" description="Helical" evidence="6">
    <location>
        <begin position="378"/>
        <end position="399"/>
    </location>
</feature>
<feature type="transmembrane region" description="Helical" evidence="6">
    <location>
        <begin position="324"/>
        <end position="341"/>
    </location>
</feature>
<dbReference type="GO" id="GO:0005886">
    <property type="term" value="C:plasma membrane"/>
    <property type="evidence" value="ECO:0007669"/>
    <property type="project" value="UniProtKB-SubCell"/>
</dbReference>
<feature type="transmembrane region" description="Helical" evidence="6">
    <location>
        <begin position="216"/>
        <end position="241"/>
    </location>
</feature>
<proteinExistence type="predicted"/>
<feature type="transmembrane region" description="Helical" evidence="6">
    <location>
        <begin position="262"/>
        <end position="283"/>
    </location>
</feature>
<dbReference type="PROSITE" id="PS50850">
    <property type="entry name" value="MFS"/>
    <property type="match status" value="1"/>
</dbReference>
<feature type="transmembrane region" description="Helical" evidence="6">
    <location>
        <begin position="188"/>
        <end position="210"/>
    </location>
</feature>
<evidence type="ECO:0000256" key="5">
    <source>
        <dbReference type="ARBA" id="ARBA00023136"/>
    </source>
</evidence>
<keyword evidence="5 6" id="KW-0472">Membrane</keyword>
<evidence type="ECO:0000256" key="6">
    <source>
        <dbReference type="SAM" id="Phobius"/>
    </source>
</evidence>
<keyword evidence="3 6" id="KW-0812">Transmembrane</keyword>
<dbReference type="Gene3D" id="1.20.1250.20">
    <property type="entry name" value="MFS general substrate transporter like domains"/>
    <property type="match status" value="2"/>
</dbReference>
<protein>
    <submittedName>
        <fullName evidence="8">MFS transporter</fullName>
    </submittedName>
</protein>
<dbReference type="PANTHER" id="PTHR43124:SF3">
    <property type="entry name" value="CHLORAMPHENICOL EFFLUX PUMP RV0191"/>
    <property type="match status" value="1"/>
</dbReference>
<feature type="domain" description="Major facilitator superfamily (MFS) profile" evidence="7">
    <location>
        <begin position="64"/>
        <end position="435"/>
    </location>
</feature>
<dbReference type="AlphaFoldDB" id="A0A7D6VDD2"/>
<dbReference type="CDD" id="cd17324">
    <property type="entry name" value="MFS_NepI_like"/>
    <property type="match status" value="1"/>
</dbReference>
<evidence type="ECO:0000256" key="3">
    <source>
        <dbReference type="ARBA" id="ARBA00022692"/>
    </source>
</evidence>